<dbReference type="AlphaFoldDB" id="A0A2T6GS79"/>
<proteinExistence type="predicted"/>
<reference evidence="1 2" key="1">
    <citation type="submission" date="2018-03" db="EMBL/GenBank/DDBJ databases">
        <title>Draft genome sequence of the plant growth promoting rhizobacterium Pseudomonas protegens strain BNJ-SS-45 isolated from wheat (Triticum aestivum) rhizosphere.</title>
        <authorList>
            <person name="Bajpai A."/>
            <person name="Shende K."/>
            <person name="Meena N."/>
            <person name="Upadhyayula S.R."/>
            <person name="Suravajhala P."/>
            <person name="Medicherla K.M."/>
            <person name="Johri B.N."/>
        </authorList>
    </citation>
    <scope>NUCLEOTIDE SEQUENCE [LARGE SCALE GENOMIC DNA]</scope>
    <source>
        <strain evidence="1 2">BNJ-SS-45</strain>
    </source>
</reference>
<organism evidence="1 2">
    <name type="scientific">Pseudomonas protegens</name>
    <dbReference type="NCBI Taxonomy" id="380021"/>
    <lineage>
        <taxon>Bacteria</taxon>
        <taxon>Pseudomonadati</taxon>
        <taxon>Pseudomonadota</taxon>
        <taxon>Gammaproteobacteria</taxon>
        <taxon>Pseudomonadales</taxon>
        <taxon>Pseudomonadaceae</taxon>
        <taxon>Pseudomonas</taxon>
    </lineage>
</organism>
<evidence type="ECO:0000313" key="1">
    <source>
        <dbReference type="EMBL" id="PUA47012.1"/>
    </source>
</evidence>
<comment type="caution">
    <text evidence="1">The sequence shown here is derived from an EMBL/GenBank/DDBJ whole genome shotgun (WGS) entry which is preliminary data.</text>
</comment>
<evidence type="ECO:0000313" key="2">
    <source>
        <dbReference type="Proteomes" id="UP000244178"/>
    </source>
</evidence>
<dbReference type="EMBL" id="PYJM01000001">
    <property type="protein sequence ID" value="PUA47012.1"/>
    <property type="molecule type" value="Genomic_DNA"/>
</dbReference>
<accession>A0A2T6GS79</accession>
<dbReference type="Proteomes" id="UP000244178">
    <property type="component" value="Unassembled WGS sequence"/>
</dbReference>
<protein>
    <submittedName>
        <fullName evidence="1">Uncharacterized protein</fullName>
    </submittedName>
</protein>
<name>A0A2T6GS79_9PSED</name>
<dbReference type="RefSeq" id="WP_108543387.1">
    <property type="nucleotide sequence ID" value="NZ_PYJM01000001.1"/>
</dbReference>
<sequence length="89" mass="9825">MPTFTPARPLHRLHCAGCGWHLAILGQNDASVRKCPWCGSHEFSDQPPSRSGAGQVLQCKHHGPVVVQVLDDNIDSQDFLDNLYCPFCP</sequence>
<gene>
    <name evidence="1" type="ORF">C5U62_03265</name>
</gene>